<feature type="region of interest" description="Disordered" evidence="1">
    <location>
        <begin position="1"/>
        <end position="51"/>
    </location>
</feature>
<dbReference type="EMBL" id="QXFW01000126">
    <property type="protein sequence ID" value="KAE9024017.1"/>
    <property type="molecule type" value="Genomic_DNA"/>
</dbReference>
<evidence type="ECO:0000313" key="3">
    <source>
        <dbReference type="Proteomes" id="UP000460718"/>
    </source>
</evidence>
<reference evidence="2 3" key="1">
    <citation type="submission" date="2018-09" db="EMBL/GenBank/DDBJ databases">
        <title>Genomic investigation of the strawberry pathogen Phytophthora fragariae indicates pathogenicity is determined by transcriptional variation in three key races.</title>
        <authorList>
            <person name="Adams T.M."/>
            <person name="Armitage A.D."/>
            <person name="Sobczyk M.K."/>
            <person name="Bates H.J."/>
            <person name="Dunwell J.M."/>
            <person name="Nellist C.F."/>
            <person name="Harrison R.J."/>
        </authorList>
    </citation>
    <scope>NUCLEOTIDE SEQUENCE [LARGE SCALE GENOMIC DNA]</scope>
    <source>
        <strain evidence="2 3">SCRP245</strain>
    </source>
</reference>
<protein>
    <submittedName>
        <fullName evidence="2">Uncharacterized protein</fullName>
    </submittedName>
</protein>
<evidence type="ECO:0000313" key="2">
    <source>
        <dbReference type="EMBL" id="KAE9024017.1"/>
    </source>
</evidence>
<organism evidence="2 3">
    <name type="scientific">Phytophthora fragariae</name>
    <dbReference type="NCBI Taxonomy" id="53985"/>
    <lineage>
        <taxon>Eukaryota</taxon>
        <taxon>Sar</taxon>
        <taxon>Stramenopiles</taxon>
        <taxon>Oomycota</taxon>
        <taxon>Peronosporomycetes</taxon>
        <taxon>Peronosporales</taxon>
        <taxon>Peronosporaceae</taxon>
        <taxon>Phytophthora</taxon>
    </lineage>
</organism>
<dbReference type="Proteomes" id="UP000460718">
    <property type="component" value="Unassembled WGS sequence"/>
</dbReference>
<gene>
    <name evidence="2" type="ORF">PF011_g3706</name>
</gene>
<sequence>MSGESECDAASAPDDSGDENWEEEAEKEAEEDAQSEPEPEEEWGKTASTVRVDGEDRVVSLIQGDECGTCVQDKKEQLQHFFQSLDKLSKDERKASIMTALAILKEADTASLRDKCCTTSTIEAWRSPFPPPRR</sequence>
<dbReference type="AlphaFoldDB" id="A0A6A3M0N8"/>
<proteinExistence type="predicted"/>
<accession>A0A6A3M0N8</accession>
<name>A0A6A3M0N8_9STRA</name>
<evidence type="ECO:0000256" key="1">
    <source>
        <dbReference type="SAM" id="MobiDB-lite"/>
    </source>
</evidence>
<feature type="compositionally biased region" description="Acidic residues" evidence="1">
    <location>
        <begin position="15"/>
        <end position="41"/>
    </location>
</feature>
<comment type="caution">
    <text evidence="2">The sequence shown here is derived from an EMBL/GenBank/DDBJ whole genome shotgun (WGS) entry which is preliminary data.</text>
</comment>